<reference evidence="5 6" key="1">
    <citation type="submission" date="2019-02" db="EMBL/GenBank/DDBJ databases">
        <title>Jishengella sp. nov., isolated from a root of Zingiber montanum.</title>
        <authorList>
            <person name="Kuncharoen N."/>
            <person name="Kudo T."/>
            <person name="Masahiro Y."/>
            <person name="Ohkuma M."/>
            <person name="Tanasupawat S."/>
        </authorList>
    </citation>
    <scope>NUCLEOTIDE SEQUENCE [LARGE SCALE GENOMIC DNA]</scope>
    <source>
        <strain evidence="5 6">PLAI 1-1</strain>
    </source>
</reference>
<dbReference type="EMBL" id="SJJR01000007">
    <property type="protein sequence ID" value="TCB97312.1"/>
    <property type="molecule type" value="Genomic_DNA"/>
</dbReference>
<dbReference type="OrthoDB" id="7330654at2"/>
<organism evidence="5 6">
    <name type="scientific">Micromonospora zingiberis</name>
    <dbReference type="NCBI Taxonomy" id="2053011"/>
    <lineage>
        <taxon>Bacteria</taxon>
        <taxon>Bacillati</taxon>
        <taxon>Actinomycetota</taxon>
        <taxon>Actinomycetes</taxon>
        <taxon>Micromonosporales</taxon>
        <taxon>Micromonosporaceae</taxon>
        <taxon>Micromonospora</taxon>
    </lineage>
</organism>
<comment type="catalytic activity">
    <reaction evidence="4">
        <text>a 2-deoxystreptamine antibiotic + acetyl-CoA = an N(3)-acetyl-2-deoxystreptamine antibiotic + CoA + H(+)</text>
        <dbReference type="Rhea" id="RHEA:12665"/>
        <dbReference type="ChEBI" id="CHEBI:15378"/>
        <dbReference type="ChEBI" id="CHEBI:57287"/>
        <dbReference type="ChEBI" id="CHEBI:57288"/>
        <dbReference type="ChEBI" id="CHEBI:57921"/>
        <dbReference type="ChEBI" id="CHEBI:77452"/>
        <dbReference type="EC" id="2.3.1.81"/>
    </reaction>
</comment>
<evidence type="ECO:0000256" key="2">
    <source>
        <dbReference type="ARBA" id="ARBA00022679"/>
    </source>
</evidence>
<gene>
    <name evidence="5" type="ORF">E0H26_13760</name>
</gene>
<dbReference type="Proteomes" id="UP000292274">
    <property type="component" value="Unassembled WGS sequence"/>
</dbReference>
<dbReference type="SUPFAM" id="SSF110710">
    <property type="entry name" value="TTHA0583/YokD-like"/>
    <property type="match status" value="1"/>
</dbReference>
<dbReference type="GO" id="GO:0046677">
    <property type="term" value="P:response to antibiotic"/>
    <property type="evidence" value="ECO:0007669"/>
    <property type="project" value="UniProtKB-KW"/>
</dbReference>
<protein>
    <recommendedName>
        <fullName evidence="4">Aminoglycoside N(3)-acetyltransferase</fullName>
        <ecNumber evidence="4">2.3.1.-</ecNumber>
    </recommendedName>
</protein>
<dbReference type="Pfam" id="PF02522">
    <property type="entry name" value="Antibiotic_NAT"/>
    <property type="match status" value="1"/>
</dbReference>
<sequence length="267" mass="28770">MDADMPHTRAALADDLASLGVRRGSVLLVHSSLKALGWVCGGPVAVVQALRDALGPDGTLVVPTHTPDNTDPAGWRHPPVPESWWPVIRAQMPGFEAAVTPSRWMGVVAETVRTWPGARRSDHPQVSFAAVGPAAEAVVTGHQLDEMLGEHSPVGAVYRLDGDVLLLGVGHGSNTSLHLAEYRLPDPPRRWEGSAVRTPAGRTWTRWVDVDTDESDFDQAGAAFEAMGSARIGQVGGAECRLMRQRVLVDFAVDWLAAHRGTREPQR</sequence>
<evidence type="ECO:0000256" key="4">
    <source>
        <dbReference type="RuleBase" id="RU365031"/>
    </source>
</evidence>
<proteinExistence type="inferred from homology"/>
<evidence type="ECO:0000313" key="6">
    <source>
        <dbReference type="Proteomes" id="UP000292274"/>
    </source>
</evidence>
<comment type="similarity">
    <text evidence="1 4">Belongs to the antibiotic N-acetyltransferase family.</text>
</comment>
<dbReference type="AlphaFoldDB" id="A0A4R0GL46"/>
<name>A0A4R0GL46_9ACTN</name>
<evidence type="ECO:0000256" key="3">
    <source>
        <dbReference type="ARBA" id="ARBA00023315"/>
    </source>
</evidence>
<dbReference type="PANTHER" id="PTHR11104">
    <property type="entry name" value="AMINOGLYCOSIDE N3-ACETYLTRANSFERASE"/>
    <property type="match status" value="1"/>
</dbReference>
<dbReference type="EC" id="2.3.1.-" evidence="4"/>
<keyword evidence="2 4" id="KW-0808">Transferase</keyword>
<evidence type="ECO:0000313" key="5">
    <source>
        <dbReference type="EMBL" id="TCB97312.1"/>
    </source>
</evidence>
<dbReference type="GO" id="GO:0046353">
    <property type="term" value="F:aminoglycoside 3-N-acetyltransferase activity"/>
    <property type="evidence" value="ECO:0007669"/>
    <property type="project" value="UniProtKB-EC"/>
</dbReference>
<comment type="caution">
    <text evidence="5">The sequence shown here is derived from an EMBL/GenBank/DDBJ whole genome shotgun (WGS) entry which is preliminary data.</text>
</comment>
<dbReference type="PANTHER" id="PTHR11104:SF0">
    <property type="entry name" value="SPBETA PROPHAGE-DERIVED AMINOGLYCOSIDE N(3')-ACETYLTRANSFERASE-LIKE PROTEIN YOKD"/>
    <property type="match status" value="1"/>
</dbReference>
<dbReference type="InterPro" id="IPR003679">
    <property type="entry name" value="Amioglycoside_AcTrfase"/>
</dbReference>
<keyword evidence="4" id="KW-0046">Antibiotic resistance</keyword>
<accession>A0A4R0GL46</accession>
<keyword evidence="3 4" id="KW-0012">Acyltransferase</keyword>
<keyword evidence="6" id="KW-1185">Reference proteome</keyword>
<evidence type="ECO:0000256" key="1">
    <source>
        <dbReference type="ARBA" id="ARBA00006383"/>
    </source>
</evidence>
<dbReference type="InterPro" id="IPR028345">
    <property type="entry name" value="Antibiotic_NAT-like"/>
</dbReference>